<dbReference type="Proteomes" id="UP001153331">
    <property type="component" value="Unassembled WGS sequence"/>
</dbReference>
<sequence>MDCHYDPRPSPADGTVLEPPARLHVQGLQKRVRMGAGDPDYECRCGGSGHHGHLVDCSAGCGRLYPAETSRPAVECVVQYPLFQILTSWDEFSVPHCLSTRFITDRSYWNSDCDMRDKGWDGYTRVGTDLEPAQLAVMSVFSVIPVINSQLPKLRDTTRLRYLWQEKDGSGDRWPADLANIDKPGFVAALPVDTTTGVLREHIMRMNSSISCTELSSSDFPSTCSGTDPFQASFNYNDPYYERNGTLDDVSEEIFFRFKEIPIPTERFPMGRYTDTVEGAVHCTAQTTRGYFELGNKQNKDTYGPLLDKWSSVGPQHQSHDYFQPEYNSSSAISEYFPSEEDHDIGFARSIADPPLVSASDSYTNVTGPLMTSVLALFGPTSWMHSVRNVTGSMSEDELAASQATFLELLCGSSPFHDSSSMCRVNYASLKSAADSFLDGWTGETSTTETRLRTAMFVANRATLTSQTEGPSPWVRNTGRNIWTAEGFTLIKPSISLPAQIILSIIVAMHILGLLYLARRPSPGTARR</sequence>
<evidence type="ECO:0000313" key="1">
    <source>
        <dbReference type="EMBL" id="KAJ8105232.1"/>
    </source>
</evidence>
<protein>
    <submittedName>
        <fullName evidence="1">Uncharacterized protein</fullName>
    </submittedName>
</protein>
<organism evidence="1 2">
    <name type="scientific">Boeremia exigua</name>
    <dbReference type="NCBI Taxonomy" id="749465"/>
    <lineage>
        <taxon>Eukaryota</taxon>
        <taxon>Fungi</taxon>
        <taxon>Dikarya</taxon>
        <taxon>Ascomycota</taxon>
        <taxon>Pezizomycotina</taxon>
        <taxon>Dothideomycetes</taxon>
        <taxon>Pleosporomycetidae</taxon>
        <taxon>Pleosporales</taxon>
        <taxon>Pleosporineae</taxon>
        <taxon>Didymellaceae</taxon>
        <taxon>Boeremia</taxon>
    </lineage>
</organism>
<keyword evidence="2" id="KW-1185">Reference proteome</keyword>
<evidence type="ECO:0000313" key="2">
    <source>
        <dbReference type="Proteomes" id="UP001153331"/>
    </source>
</evidence>
<dbReference type="EMBL" id="JAPHNI010001589">
    <property type="protein sequence ID" value="KAJ8105232.1"/>
    <property type="molecule type" value="Genomic_DNA"/>
</dbReference>
<accession>A0ACC2HQ95</accession>
<comment type="caution">
    <text evidence="1">The sequence shown here is derived from an EMBL/GenBank/DDBJ whole genome shotgun (WGS) entry which is preliminary data.</text>
</comment>
<name>A0ACC2HQ95_9PLEO</name>
<proteinExistence type="predicted"/>
<gene>
    <name evidence="1" type="ORF">OPT61_g10304</name>
</gene>
<reference evidence="1" key="1">
    <citation type="submission" date="2022-11" db="EMBL/GenBank/DDBJ databases">
        <title>Genome Sequence of Boeremia exigua.</title>
        <authorList>
            <person name="Buettner E."/>
        </authorList>
    </citation>
    <scope>NUCLEOTIDE SEQUENCE</scope>
    <source>
        <strain evidence="1">CU02</strain>
    </source>
</reference>